<dbReference type="AlphaFoldDB" id="A0AAJ1VHP2"/>
<dbReference type="Proteomes" id="UP001228636">
    <property type="component" value="Unassembled WGS sequence"/>
</dbReference>
<sequence>MKSCPKCKSESRHRMMRKGIVKIIPGTRGYACDNCNTQYAWFSFINRTFRV</sequence>
<evidence type="ECO:0000313" key="2">
    <source>
        <dbReference type="Proteomes" id="UP001228636"/>
    </source>
</evidence>
<dbReference type="RefSeq" id="WP_165731652.1">
    <property type="nucleotide sequence ID" value="NZ_CP019336.1"/>
</dbReference>
<protein>
    <recommendedName>
        <fullName evidence="3">InsA N-terminal domain-containing protein</fullName>
    </recommendedName>
</protein>
<proteinExistence type="predicted"/>
<reference evidence="1 2" key="1">
    <citation type="journal article" date="2014" name="Int. J. Syst. Evol. Microbiol.">
        <title>Complete genome sequence of Corynebacterium casei LMG S-19264T (=DSM 44701T), isolated from a smear-ripened cheese.</title>
        <authorList>
            <consortium name="US DOE Joint Genome Institute (JGI-PGF)"/>
            <person name="Walter F."/>
            <person name="Albersmeier A."/>
            <person name="Kalinowski J."/>
            <person name="Ruckert C."/>
        </authorList>
    </citation>
    <scope>NUCLEOTIDE SEQUENCE [LARGE SCALE GENOMIC DNA]</scope>
    <source>
        <strain evidence="1 2">CECT 8670</strain>
    </source>
</reference>
<comment type="caution">
    <text evidence="1">The sequence shown here is derived from an EMBL/GenBank/DDBJ whole genome shotgun (WGS) entry which is preliminary data.</text>
</comment>
<dbReference type="EMBL" id="JAUFQH010000016">
    <property type="protein sequence ID" value="MDN3620876.1"/>
    <property type="molecule type" value="Genomic_DNA"/>
</dbReference>
<organism evidence="1 2">
    <name type="scientific">Polaribacter sejongensis</name>
    <dbReference type="NCBI Taxonomy" id="985043"/>
    <lineage>
        <taxon>Bacteria</taxon>
        <taxon>Pseudomonadati</taxon>
        <taxon>Bacteroidota</taxon>
        <taxon>Flavobacteriia</taxon>
        <taxon>Flavobacteriales</taxon>
        <taxon>Flavobacteriaceae</taxon>
    </lineage>
</organism>
<evidence type="ECO:0008006" key="3">
    <source>
        <dbReference type="Google" id="ProtNLM"/>
    </source>
</evidence>
<accession>A0AAJ1VHP2</accession>
<gene>
    <name evidence="1" type="ORF">QWY81_15530</name>
</gene>
<name>A0AAJ1VHP2_9FLAO</name>
<evidence type="ECO:0000313" key="1">
    <source>
        <dbReference type="EMBL" id="MDN3620876.1"/>
    </source>
</evidence>